<dbReference type="InterPro" id="IPR026234">
    <property type="entry name" value="MRGPCRFAMILY"/>
</dbReference>
<comment type="subcellular location">
    <subcellularLocation>
        <location evidence="1">Cell membrane</location>
        <topology evidence="1">Multi-pass membrane protein</topology>
    </subcellularLocation>
</comment>
<dbReference type="InParanoid" id="A0A6P7WVD5"/>
<evidence type="ECO:0000256" key="6">
    <source>
        <dbReference type="ARBA" id="ARBA00023136"/>
    </source>
</evidence>
<dbReference type="Pfam" id="PF00001">
    <property type="entry name" value="7tm_1"/>
    <property type="match status" value="1"/>
</dbReference>
<dbReference type="RefSeq" id="XP_030047137.1">
    <property type="nucleotide sequence ID" value="XM_030191277.1"/>
</dbReference>
<dbReference type="PANTHER" id="PTHR11334:SF29">
    <property type="entry name" value="MAS-RELATED G-PROTEIN COUPLED RECEPTOR MEMBER X2"/>
    <property type="match status" value="1"/>
</dbReference>
<keyword evidence="6 11" id="KW-0472">Membrane</keyword>
<evidence type="ECO:0000256" key="5">
    <source>
        <dbReference type="ARBA" id="ARBA00023040"/>
    </source>
</evidence>
<dbReference type="InterPro" id="IPR000276">
    <property type="entry name" value="GPCR_Rhodpsn"/>
</dbReference>
<evidence type="ECO:0000256" key="7">
    <source>
        <dbReference type="ARBA" id="ARBA00023170"/>
    </source>
</evidence>
<keyword evidence="4 11" id="KW-1133">Transmembrane helix</keyword>
<proteinExistence type="inferred from homology"/>
<dbReference type="PRINTS" id="PR00237">
    <property type="entry name" value="GPCRRHODOPSN"/>
</dbReference>
<dbReference type="Proteomes" id="UP000515156">
    <property type="component" value="Chromosome 1"/>
</dbReference>
<protein>
    <submittedName>
        <fullName evidence="14">Proto-oncogene Mas-like</fullName>
    </submittedName>
</protein>
<dbReference type="AlphaFoldDB" id="A0A6P7WVD5"/>
<dbReference type="SUPFAM" id="SSF81321">
    <property type="entry name" value="Family A G protein-coupled receptor-like"/>
    <property type="match status" value="1"/>
</dbReference>
<dbReference type="OrthoDB" id="6091802at2759"/>
<dbReference type="InterPro" id="IPR017452">
    <property type="entry name" value="GPCR_Rhodpsn_7TM"/>
</dbReference>
<evidence type="ECO:0000256" key="11">
    <source>
        <dbReference type="SAM" id="Phobius"/>
    </source>
</evidence>
<dbReference type="KEGG" id="muo:115461461"/>
<evidence type="ECO:0000313" key="14">
    <source>
        <dbReference type="RefSeq" id="XP_030047137.1"/>
    </source>
</evidence>
<dbReference type="FunFam" id="1.20.1070.10:FF:000193">
    <property type="entry name" value="Mas-related G-protein coupled receptor member E"/>
    <property type="match status" value="1"/>
</dbReference>
<dbReference type="GO" id="GO:0005886">
    <property type="term" value="C:plasma membrane"/>
    <property type="evidence" value="ECO:0007669"/>
    <property type="project" value="UniProtKB-SubCell"/>
</dbReference>
<evidence type="ECO:0000313" key="13">
    <source>
        <dbReference type="Proteomes" id="UP000515156"/>
    </source>
</evidence>
<evidence type="ECO:0000256" key="8">
    <source>
        <dbReference type="ARBA" id="ARBA00023224"/>
    </source>
</evidence>
<keyword evidence="13" id="KW-1185">Reference proteome</keyword>
<comment type="similarity">
    <text evidence="9">Belongs to the G-protein coupled receptor 1 family. Mas subfamily.</text>
</comment>
<evidence type="ECO:0000256" key="9">
    <source>
        <dbReference type="ARBA" id="ARBA00061394"/>
    </source>
</evidence>
<dbReference type="GO" id="GO:0004930">
    <property type="term" value="F:G protein-coupled receptor activity"/>
    <property type="evidence" value="ECO:0007669"/>
    <property type="project" value="UniProtKB-KW"/>
</dbReference>
<evidence type="ECO:0000256" key="3">
    <source>
        <dbReference type="ARBA" id="ARBA00022692"/>
    </source>
</evidence>
<keyword evidence="7 10" id="KW-0675">Receptor</keyword>
<keyword evidence="2" id="KW-1003">Cell membrane</keyword>
<dbReference type="GeneID" id="115461461"/>
<accession>A0A6P7WVD5</accession>
<feature type="transmembrane region" description="Helical" evidence="11">
    <location>
        <begin position="64"/>
        <end position="85"/>
    </location>
</feature>
<name>A0A6P7WVD5_9AMPH</name>
<evidence type="ECO:0000256" key="2">
    <source>
        <dbReference type="ARBA" id="ARBA00022475"/>
    </source>
</evidence>
<evidence type="ECO:0000256" key="10">
    <source>
        <dbReference type="RuleBase" id="RU000688"/>
    </source>
</evidence>
<dbReference type="PROSITE" id="PS00237">
    <property type="entry name" value="G_PROTEIN_RECEP_F1_1"/>
    <property type="match status" value="1"/>
</dbReference>
<evidence type="ECO:0000256" key="1">
    <source>
        <dbReference type="ARBA" id="ARBA00004651"/>
    </source>
</evidence>
<feature type="transmembrane region" description="Helical" evidence="11">
    <location>
        <begin position="194"/>
        <end position="221"/>
    </location>
</feature>
<evidence type="ECO:0000259" key="12">
    <source>
        <dbReference type="PROSITE" id="PS50262"/>
    </source>
</evidence>
<dbReference type="PANTHER" id="PTHR11334">
    <property type="entry name" value="MAS-RELATED G-PROTEIN COUPLED RECEPTOR"/>
    <property type="match status" value="1"/>
</dbReference>
<gene>
    <name evidence="14" type="primary">LOC115461461</name>
</gene>
<dbReference type="PROSITE" id="PS50262">
    <property type="entry name" value="G_PROTEIN_RECEP_F1_2"/>
    <property type="match status" value="1"/>
</dbReference>
<organism evidence="13 14">
    <name type="scientific">Microcaecilia unicolor</name>
    <dbReference type="NCBI Taxonomy" id="1415580"/>
    <lineage>
        <taxon>Eukaryota</taxon>
        <taxon>Metazoa</taxon>
        <taxon>Chordata</taxon>
        <taxon>Craniata</taxon>
        <taxon>Vertebrata</taxon>
        <taxon>Euteleostomi</taxon>
        <taxon>Amphibia</taxon>
        <taxon>Gymnophiona</taxon>
        <taxon>Siphonopidae</taxon>
        <taxon>Microcaecilia</taxon>
    </lineage>
</organism>
<evidence type="ECO:0000256" key="4">
    <source>
        <dbReference type="ARBA" id="ARBA00022989"/>
    </source>
</evidence>
<feature type="domain" description="G-protein coupled receptors family 1 profile" evidence="12">
    <location>
        <begin position="44"/>
        <end position="288"/>
    </location>
</feature>
<feature type="transmembrane region" description="Helical" evidence="11">
    <location>
        <begin position="105"/>
        <end position="128"/>
    </location>
</feature>
<dbReference type="Gene3D" id="1.20.1070.10">
    <property type="entry name" value="Rhodopsin 7-helix transmembrane proteins"/>
    <property type="match status" value="1"/>
</dbReference>
<feature type="transmembrane region" description="Helical" evidence="11">
    <location>
        <begin position="233"/>
        <end position="257"/>
    </location>
</feature>
<dbReference type="PRINTS" id="PR02108">
    <property type="entry name" value="MRGPCRFAMILY"/>
</dbReference>
<reference evidence="14" key="1">
    <citation type="submission" date="2025-08" db="UniProtKB">
        <authorList>
            <consortium name="RefSeq"/>
        </authorList>
    </citation>
    <scope>IDENTIFICATION</scope>
</reference>
<keyword evidence="5 10" id="KW-0297">G-protein coupled receptor</keyword>
<keyword evidence="8 10" id="KW-0807">Transducer</keyword>
<feature type="transmembrane region" description="Helical" evidence="11">
    <location>
        <begin position="149"/>
        <end position="170"/>
    </location>
</feature>
<keyword evidence="3 10" id="KW-0812">Transmembrane</keyword>
<feature type="transmembrane region" description="Helical" evidence="11">
    <location>
        <begin position="28"/>
        <end position="52"/>
    </location>
</feature>
<sequence length="333" mass="37937">MTPLSTTAATLQTWTAGTNHSMEYTHSYGFIFIQLLFSFFGSIGNGIVLWFLSIRIKRSPFTVYILNLALADMIFLLGLFIFKLILLLHPVFQVLSFLQKNANKLFILAVMGVFAYNSSLYLLTSISIERCLSVLYPIWYRCHRPKHQSMIVCAVLWMLSCLVTLAEYTLCDRRLYFSAVKGFILSPKSECQTVYILVCILSFLIFTPLMVLSNLVLLIKIWRSSWRRHSSKLYIVIVATVVLFLLFALPMRVLLLLTYEQRTFPSPIAFDISTLLGSINSAADPYVYFFVGSQGQKSGLSLRVMLQRVFREEAEPVQHAVETPAANITETEV</sequence>